<protein>
    <submittedName>
        <fullName evidence="1">Uncharacterized protein</fullName>
    </submittedName>
</protein>
<keyword evidence="2" id="KW-1185">Reference proteome</keyword>
<dbReference type="EMBL" id="CAKAEH010001235">
    <property type="protein sequence ID" value="CAG9533232.1"/>
    <property type="molecule type" value="Genomic_DNA"/>
</dbReference>
<dbReference type="Proteomes" id="UP000746747">
    <property type="component" value="Unassembled WGS sequence"/>
</dbReference>
<comment type="caution">
    <text evidence="1">The sequence shown here is derived from an EMBL/GenBank/DDBJ whole genome shotgun (WGS) entry which is preliminary data.</text>
</comment>
<evidence type="ECO:0000313" key="1">
    <source>
        <dbReference type="EMBL" id="CAG9533232.1"/>
    </source>
</evidence>
<sequence>MGTEEVVDSKGRVLPRQMIRIQRTEPEENVVRTELRFVIYQSRKDLEEKALYEARQSNKIIILWFKENIVNEAVHCLMKKYAEMNTEQVLPPHAPKVDDSKFAKKLSKDDISKFSSRFNADKDWIGETQKRLELVAKRVQTIEKSATLIGPEFAAFQTQLASLLADLDERKKAGGSPDAAYHNDQVIREKLEQLQQFATTTALAYMNHEMQQQDSQAN</sequence>
<reference evidence="1" key="1">
    <citation type="submission" date="2021-09" db="EMBL/GenBank/DDBJ databases">
        <authorList>
            <consortium name="Pathogen Informatics"/>
        </authorList>
    </citation>
    <scope>NUCLEOTIDE SEQUENCE</scope>
</reference>
<name>A0A8J2M1L8_9BILA</name>
<evidence type="ECO:0000313" key="2">
    <source>
        <dbReference type="Proteomes" id="UP000746747"/>
    </source>
</evidence>
<accession>A0A8J2M1L8</accession>
<dbReference type="AlphaFoldDB" id="A0A8J2M1L8"/>
<dbReference type="OrthoDB" id="5837407at2759"/>
<gene>
    <name evidence="1" type="ORF">CJOHNSTONI_LOCUS3481</name>
</gene>
<proteinExistence type="predicted"/>
<organism evidence="1 2">
    <name type="scientific">Cercopithifilaria johnstoni</name>
    <dbReference type="NCBI Taxonomy" id="2874296"/>
    <lineage>
        <taxon>Eukaryota</taxon>
        <taxon>Metazoa</taxon>
        <taxon>Ecdysozoa</taxon>
        <taxon>Nematoda</taxon>
        <taxon>Chromadorea</taxon>
        <taxon>Rhabditida</taxon>
        <taxon>Spirurina</taxon>
        <taxon>Spiruromorpha</taxon>
        <taxon>Filarioidea</taxon>
        <taxon>Onchocercidae</taxon>
        <taxon>Cercopithifilaria</taxon>
    </lineage>
</organism>